<comment type="pathway">
    <text evidence="2">Purine metabolism; 3',5'-cyclic di-GMP biosynthesis.</text>
</comment>
<dbReference type="SUPFAM" id="SSF55073">
    <property type="entry name" value="Nucleotide cyclase"/>
    <property type="match status" value="1"/>
</dbReference>
<gene>
    <name evidence="8" type="ORF">QFI66_007255</name>
</gene>
<dbReference type="InterPro" id="IPR029787">
    <property type="entry name" value="Nucleotide_cyclase"/>
</dbReference>
<dbReference type="NCBIfam" id="TIGR00254">
    <property type="entry name" value="GGDEF"/>
    <property type="match status" value="1"/>
</dbReference>
<evidence type="ECO:0000256" key="4">
    <source>
        <dbReference type="ARBA" id="ARBA00023134"/>
    </source>
</evidence>
<evidence type="ECO:0000256" key="5">
    <source>
        <dbReference type="ARBA" id="ARBA00034247"/>
    </source>
</evidence>
<dbReference type="InterPro" id="IPR007894">
    <property type="entry name" value="MASE2"/>
</dbReference>
<dbReference type="InterPro" id="IPR050469">
    <property type="entry name" value="Diguanylate_Cyclase"/>
</dbReference>
<keyword evidence="6" id="KW-1133">Transmembrane helix</keyword>
<evidence type="ECO:0000256" key="3">
    <source>
        <dbReference type="ARBA" id="ARBA00012528"/>
    </source>
</evidence>
<dbReference type="EC" id="2.7.7.65" evidence="3"/>
<protein>
    <recommendedName>
        <fullName evidence="3">diguanylate cyclase</fullName>
        <ecNumber evidence="3">2.7.7.65</ecNumber>
    </recommendedName>
</protein>
<evidence type="ECO:0000259" key="7">
    <source>
        <dbReference type="PROSITE" id="PS50887"/>
    </source>
</evidence>
<feature type="transmembrane region" description="Helical" evidence="6">
    <location>
        <begin position="88"/>
        <end position="111"/>
    </location>
</feature>
<name>A0ABU8Z447_9ENTR</name>
<keyword evidence="8" id="KW-0808">Transferase</keyword>
<keyword evidence="4" id="KW-0342">GTP-binding</keyword>
<keyword evidence="9" id="KW-1185">Reference proteome</keyword>
<organism evidence="8 9">
    <name type="scientific">Raoultella scottii</name>
    <dbReference type="NCBI Taxonomy" id="3040937"/>
    <lineage>
        <taxon>Bacteria</taxon>
        <taxon>Pseudomonadati</taxon>
        <taxon>Pseudomonadota</taxon>
        <taxon>Gammaproteobacteria</taxon>
        <taxon>Enterobacterales</taxon>
        <taxon>Enterobacteriaceae</taxon>
        <taxon>Klebsiella/Raoultella group</taxon>
        <taxon>Raoultella</taxon>
    </lineage>
</organism>
<evidence type="ECO:0000313" key="8">
    <source>
        <dbReference type="EMBL" id="MEK0247911.1"/>
    </source>
</evidence>
<dbReference type="SMART" id="SM00267">
    <property type="entry name" value="GGDEF"/>
    <property type="match status" value="1"/>
</dbReference>
<accession>A0ABU8Z447</accession>
<dbReference type="CDD" id="cd01949">
    <property type="entry name" value="GGDEF"/>
    <property type="match status" value="1"/>
</dbReference>
<evidence type="ECO:0000256" key="2">
    <source>
        <dbReference type="ARBA" id="ARBA00004665"/>
    </source>
</evidence>
<dbReference type="InterPro" id="IPR043128">
    <property type="entry name" value="Rev_trsase/Diguanyl_cyclase"/>
</dbReference>
<dbReference type="InterPro" id="IPR000160">
    <property type="entry name" value="GGDEF_dom"/>
</dbReference>
<comment type="caution">
    <text evidence="8">The sequence shown here is derived from an EMBL/GenBank/DDBJ whole genome shotgun (WGS) entry which is preliminary data.</text>
</comment>
<keyword evidence="8" id="KW-0548">Nucleotidyltransferase</keyword>
<dbReference type="PROSITE" id="PS50887">
    <property type="entry name" value="GGDEF"/>
    <property type="match status" value="1"/>
</dbReference>
<feature type="transmembrane region" description="Helical" evidence="6">
    <location>
        <begin position="154"/>
        <end position="173"/>
    </location>
</feature>
<sequence length="361" mass="40832">MINKMPDEKYLSERNVSFIKRVYLLRQAGVILCFIPVYSVLDEQLSSKYTIALLILNALIWPSVAYLASACGRDMLNAEKRNMILDSFWAGIWIAVIQVSPLPSIFIVSIQIADRYAAGGWRVLKPALLCMALTFLFVWALNNFNYVTGFSEKTVWLSLPLATCYPILLSIVSRRLSLKLRKRRELLEKQALMDPGLDLPNRRFFEQKMESAYRATRNKRTLAYLMLIDIDDFKYINDTYGHEVGDAVLSRISTILKECVGEQDIPARFGGDELAVIVNNSNDQLVVEMVRTIQHKLKNLSLPSCDGICCTVSIGIAGAKNKESMTSWIGVADKMLYNVKRNGKNGYCMENNNNVWRAASA</sequence>
<evidence type="ECO:0000313" key="9">
    <source>
        <dbReference type="Proteomes" id="UP001334005"/>
    </source>
</evidence>
<dbReference type="RefSeq" id="WP_095103359.1">
    <property type="nucleotide sequence ID" value="NZ_JARXNH020000051.1"/>
</dbReference>
<keyword evidence="4" id="KW-0547">Nucleotide-binding</keyword>
<dbReference type="Gene3D" id="3.30.70.270">
    <property type="match status" value="1"/>
</dbReference>
<comment type="catalytic activity">
    <reaction evidence="5">
        <text>2 GTP = 3',3'-c-di-GMP + 2 diphosphate</text>
        <dbReference type="Rhea" id="RHEA:24898"/>
        <dbReference type="ChEBI" id="CHEBI:33019"/>
        <dbReference type="ChEBI" id="CHEBI:37565"/>
        <dbReference type="ChEBI" id="CHEBI:58805"/>
        <dbReference type="EC" id="2.7.7.65"/>
    </reaction>
</comment>
<proteinExistence type="predicted"/>
<dbReference type="GO" id="GO:0052621">
    <property type="term" value="F:diguanylate cyclase activity"/>
    <property type="evidence" value="ECO:0007669"/>
    <property type="project" value="UniProtKB-EC"/>
</dbReference>
<feature type="transmembrane region" description="Helical" evidence="6">
    <location>
        <begin position="123"/>
        <end position="142"/>
    </location>
</feature>
<dbReference type="Pfam" id="PF05230">
    <property type="entry name" value="MASE2"/>
    <property type="match status" value="1"/>
</dbReference>
<keyword evidence="6" id="KW-0472">Membrane</keyword>
<reference evidence="8 9" key="1">
    <citation type="submission" date="2024-03" db="EMBL/GenBank/DDBJ databases">
        <title>Two novel Raoultella species associated with bleeding cankers of broadleaf hosts, Raoultella scottia sp. nov. and Raoultella lignicola sp. nov.</title>
        <authorList>
            <person name="Brady C.L."/>
        </authorList>
    </citation>
    <scope>NUCLEOTIDE SEQUENCE [LARGE SCALE GENOMIC DNA]</scope>
    <source>
        <strain evidence="8 9">BAC 10a-01-01</strain>
    </source>
</reference>
<feature type="transmembrane region" description="Helical" evidence="6">
    <location>
        <begin position="48"/>
        <end position="68"/>
    </location>
</feature>
<keyword evidence="6" id="KW-0812">Transmembrane</keyword>
<dbReference type="PANTHER" id="PTHR45138">
    <property type="entry name" value="REGULATORY COMPONENTS OF SENSORY TRANSDUCTION SYSTEM"/>
    <property type="match status" value="1"/>
</dbReference>
<dbReference type="EMBL" id="JARXNH020000051">
    <property type="protein sequence ID" value="MEK0247911.1"/>
    <property type="molecule type" value="Genomic_DNA"/>
</dbReference>
<feature type="domain" description="GGDEF" evidence="7">
    <location>
        <begin position="221"/>
        <end position="352"/>
    </location>
</feature>
<dbReference type="Proteomes" id="UP001334005">
    <property type="component" value="Unassembled WGS sequence"/>
</dbReference>
<dbReference type="Pfam" id="PF00990">
    <property type="entry name" value="GGDEF"/>
    <property type="match status" value="1"/>
</dbReference>
<evidence type="ECO:0000256" key="6">
    <source>
        <dbReference type="SAM" id="Phobius"/>
    </source>
</evidence>
<evidence type="ECO:0000256" key="1">
    <source>
        <dbReference type="ARBA" id="ARBA00001946"/>
    </source>
</evidence>
<comment type="cofactor">
    <cofactor evidence="1">
        <name>Mg(2+)</name>
        <dbReference type="ChEBI" id="CHEBI:18420"/>
    </cofactor>
</comment>
<feature type="transmembrane region" description="Helical" evidence="6">
    <location>
        <begin position="23"/>
        <end position="41"/>
    </location>
</feature>
<dbReference type="PANTHER" id="PTHR45138:SF9">
    <property type="entry name" value="DIGUANYLATE CYCLASE DGCM-RELATED"/>
    <property type="match status" value="1"/>
</dbReference>